<keyword evidence="6" id="KW-0408">Iron</keyword>
<keyword evidence="8" id="KW-1133">Transmembrane helix</keyword>
<dbReference type="PANTHER" id="PTHR24305">
    <property type="entry name" value="CYTOCHROME P450"/>
    <property type="match status" value="1"/>
</dbReference>
<accession>A0A1L9VYQ8</accession>
<dbReference type="InterPro" id="IPR001128">
    <property type="entry name" value="Cyt_P450"/>
</dbReference>
<protein>
    <recommendedName>
        <fullName evidence="11">Cytochrome P450</fullName>
    </recommendedName>
</protein>
<dbReference type="RefSeq" id="XP_022405720.1">
    <property type="nucleotide sequence ID" value="XM_022543075.1"/>
</dbReference>
<dbReference type="Pfam" id="PF00067">
    <property type="entry name" value="p450"/>
    <property type="match status" value="1"/>
</dbReference>
<comment type="cofactor">
    <cofactor evidence="1">
        <name>heme</name>
        <dbReference type="ChEBI" id="CHEBI:30413"/>
    </cofactor>
</comment>
<keyword evidence="8" id="KW-0812">Transmembrane</keyword>
<keyword evidence="8" id="KW-0472">Membrane</keyword>
<dbReference type="InterPro" id="IPR050121">
    <property type="entry name" value="Cytochrome_P450_monoxygenase"/>
</dbReference>
<evidence type="ECO:0000256" key="7">
    <source>
        <dbReference type="ARBA" id="ARBA00023033"/>
    </source>
</evidence>
<evidence type="ECO:0000256" key="2">
    <source>
        <dbReference type="ARBA" id="ARBA00010617"/>
    </source>
</evidence>
<evidence type="ECO:0008006" key="11">
    <source>
        <dbReference type="Google" id="ProtNLM"/>
    </source>
</evidence>
<evidence type="ECO:0000256" key="1">
    <source>
        <dbReference type="ARBA" id="ARBA00001971"/>
    </source>
</evidence>
<keyword evidence="10" id="KW-1185">Reference proteome</keyword>
<dbReference type="GO" id="GO:0005506">
    <property type="term" value="F:iron ion binding"/>
    <property type="evidence" value="ECO:0007669"/>
    <property type="project" value="InterPro"/>
</dbReference>
<keyword evidence="4" id="KW-0479">Metal-binding</keyword>
<evidence type="ECO:0000256" key="5">
    <source>
        <dbReference type="ARBA" id="ARBA00023002"/>
    </source>
</evidence>
<proteinExistence type="inferred from homology"/>
<dbReference type="GeneID" id="34459336"/>
<dbReference type="OrthoDB" id="1470350at2759"/>
<name>A0A1L9VYQ8_ASPGL</name>
<dbReference type="AlphaFoldDB" id="A0A1L9VYQ8"/>
<dbReference type="GO" id="GO:0020037">
    <property type="term" value="F:heme binding"/>
    <property type="evidence" value="ECO:0007669"/>
    <property type="project" value="InterPro"/>
</dbReference>
<reference evidence="10" key="1">
    <citation type="journal article" date="2017" name="Genome Biol.">
        <title>Comparative genomics reveals high biological diversity and specific adaptations in the industrially and medically important fungal genus Aspergillus.</title>
        <authorList>
            <person name="de Vries R.P."/>
            <person name="Riley R."/>
            <person name="Wiebenga A."/>
            <person name="Aguilar-Osorio G."/>
            <person name="Amillis S."/>
            <person name="Uchima C.A."/>
            <person name="Anderluh G."/>
            <person name="Asadollahi M."/>
            <person name="Askin M."/>
            <person name="Barry K."/>
            <person name="Battaglia E."/>
            <person name="Bayram O."/>
            <person name="Benocci T."/>
            <person name="Braus-Stromeyer S.A."/>
            <person name="Caldana C."/>
            <person name="Canovas D."/>
            <person name="Cerqueira G.C."/>
            <person name="Chen F."/>
            <person name="Chen W."/>
            <person name="Choi C."/>
            <person name="Clum A."/>
            <person name="Dos Santos R.A."/>
            <person name="Damasio A.R."/>
            <person name="Diallinas G."/>
            <person name="Emri T."/>
            <person name="Fekete E."/>
            <person name="Flipphi M."/>
            <person name="Freyberg S."/>
            <person name="Gallo A."/>
            <person name="Gournas C."/>
            <person name="Habgood R."/>
            <person name="Hainaut M."/>
            <person name="Harispe M.L."/>
            <person name="Henrissat B."/>
            <person name="Hilden K.S."/>
            <person name="Hope R."/>
            <person name="Hossain A."/>
            <person name="Karabika E."/>
            <person name="Karaffa L."/>
            <person name="Karanyi Z."/>
            <person name="Krasevec N."/>
            <person name="Kuo A."/>
            <person name="Kusch H."/>
            <person name="LaButti K."/>
            <person name="Lagendijk E.L."/>
            <person name="Lapidus A."/>
            <person name="Levasseur A."/>
            <person name="Lindquist E."/>
            <person name="Lipzen A."/>
            <person name="Logrieco A.F."/>
            <person name="MacCabe A."/>
            <person name="Maekelae M.R."/>
            <person name="Malavazi I."/>
            <person name="Melin P."/>
            <person name="Meyer V."/>
            <person name="Mielnichuk N."/>
            <person name="Miskei M."/>
            <person name="Molnar A.P."/>
            <person name="Mule G."/>
            <person name="Ngan C.Y."/>
            <person name="Orejas M."/>
            <person name="Orosz E."/>
            <person name="Ouedraogo J.P."/>
            <person name="Overkamp K.M."/>
            <person name="Park H.-S."/>
            <person name="Perrone G."/>
            <person name="Piumi F."/>
            <person name="Punt P.J."/>
            <person name="Ram A.F."/>
            <person name="Ramon A."/>
            <person name="Rauscher S."/>
            <person name="Record E."/>
            <person name="Riano-Pachon D.M."/>
            <person name="Robert V."/>
            <person name="Roehrig J."/>
            <person name="Ruller R."/>
            <person name="Salamov A."/>
            <person name="Salih N.S."/>
            <person name="Samson R.A."/>
            <person name="Sandor E."/>
            <person name="Sanguinetti M."/>
            <person name="Schuetze T."/>
            <person name="Sepcic K."/>
            <person name="Shelest E."/>
            <person name="Sherlock G."/>
            <person name="Sophianopoulou V."/>
            <person name="Squina F.M."/>
            <person name="Sun H."/>
            <person name="Susca A."/>
            <person name="Todd R.B."/>
            <person name="Tsang A."/>
            <person name="Unkles S.E."/>
            <person name="van de Wiele N."/>
            <person name="van Rossen-Uffink D."/>
            <person name="Oliveira J.V."/>
            <person name="Vesth T.C."/>
            <person name="Visser J."/>
            <person name="Yu J.-H."/>
            <person name="Zhou M."/>
            <person name="Andersen M.R."/>
            <person name="Archer D.B."/>
            <person name="Baker S.E."/>
            <person name="Benoit I."/>
            <person name="Brakhage A.A."/>
            <person name="Braus G.H."/>
            <person name="Fischer R."/>
            <person name="Frisvad J.C."/>
            <person name="Goldman G.H."/>
            <person name="Houbraken J."/>
            <person name="Oakley B."/>
            <person name="Pocsi I."/>
            <person name="Scazzocchio C."/>
            <person name="Seiboth B."/>
            <person name="vanKuyk P.A."/>
            <person name="Wortman J."/>
            <person name="Dyer P.S."/>
            <person name="Grigoriev I.V."/>
        </authorList>
    </citation>
    <scope>NUCLEOTIDE SEQUENCE [LARGE SCALE GENOMIC DNA]</scope>
    <source>
        <strain evidence="10">CBS 516.65</strain>
    </source>
</reference>
<organism evidence="9 10">
    <name type="scientific">Aspergillus glaucus CBS 516.65</name>
    <dbReference type="NCBI Taxonomy" id="1160497"/>
    <lineage>
        <taxon>Eukaryota</taxon>
        <taxon>Fungi</taxon>
        <taxon>Dikarya</taxon>
        <taxon>Ascomycota</taxon>
        <taxon>Pezizomycotina</taxon>
        <taxon>Eurotiomycetes</taxon>
        <taxon>Eurotiomycetidae</taxon>
        <taxon>Eurotiales</taxon>
        <taxon>Aspergillaceae</taxon>
        <taxon>Aspergillus</taxon>
        <taxon>Aspergillus subgen. Aspergillus</taxon>
    </lineage>
</organism>
<dbReference type="Proteomes" id="UP000184300">
    <property type="component" value="Unassembled WGS sequence"/>
</dbReference>
<dbReference type="GO" id="GO:0016705">
    <property type="term" value="F:oxidoreductase activity, acting on paired donors, with incorporation or reduction of molecular oxygen"/>
    <property type="evidence" value="ECO:0007669"/>
    <property type="project" value="InterPro"/>
</dbReference>
<sequence>MALTLSGLWGHLSFQDTAYGALLTFLIYYLGHAVYALYIHPLSRYPGPKLVAVSLIPQIAYEIRGQQHSWVKALHDKYGEVVRISPNALIYRAPQPWKDIYGHKKGGQKTERIPQYPSFLPVLKPLSTPLIPRRLIERRDAVFYQAVERASRHLQRQMERPDFTSYILQHKDGELAISRGELDANAGTFVLAGSETTAAMLSGTTYYLLRHPAVYR</sequence>
<dbReference type="VEuPathDB" id="FungiDB:ASPGLDRAFT_21223"/>
<dbReference type="SUPFAM" id="SSF48264">
    <property type="entry name" value="Cytochrome P450"/>
    <property type="match status" value="1"/>
</dbReference>
<gene>
    <name evidence="9" type="ORF">ASPGLDRAFT_21223</name>
</gene>
<evidence type="ECO:0000256" key="3">
    <source>
        <dbReference type="ARBA" id="ARBA00022617"/>
    </source>
</evidence>
<evidence type="ECO:0000256" key="4">
    <source>
        <dbReference type="ARBA" id="ARBA00022723"/>
    </source>
</evidence>
<feature type="transmembrane region" description="Helical" evidence="8">
    <location>
        <begin position="20"/>
        <end position="39"/>
    </location>
</feature>
<dbReference type="STRING" id="1160497.A0A1L9VYQ8"/>
<evidence type="ECO:0000256" key="6">
    <source>
        <dbReference type="ARBA" id="ARBA00023004"/>
    </source>
</evidence>
<evidence type="ECO:0000313" key="10">
    <source>
        <dbReference type="Proteomes" id="UP000184300"/>
    </source>
</evidence>
<evidence type="ECO:0000313" key="9">
    <source>
        <dbReference type="EMBL" id="OJJ89058.1"/>
    </source>
</evidence>
<dbReference type="PANTHER" id="PTHR24305:SF210">
    <property type="entry name" value="CYTOCHROME P450 MONOOXYGENASE ASQL-RELATED"/>
    <property type="match status" value="1"/>
</dbReference>
<keyword evidence="5" id="KW-0560">Oxidoreductase</keyword>
<dbReference type="GO" id="GO:0004497">
    <property type="term" value="F:monooxygenase activity"/>
    <property type="evidence" value="ECO:0007669"/>
    <property type="project" value="UniProtKB-KW"/>
</dbReference>
<dbReference type="EMBL" id="KV878888">
    <property type="protein sequence ID" value="OJJ89058.1"/>
    <property type="molecule type" value="Genomic_DNA"/>
</dbReference>
<dbReference type="Gene3D" id="1.10.630.10">
    <property type="entry name" value="Cytochrome P450"/>
    <property type="match status" value="2"/>
</dbReference>
<comment type="similarity">
    <text evidence="2">Belongs to the cytochrome P450 family.</text>
</comment>
<evidence type="ECO:0000256" key="8">
    <source>
        <dbReference type="SAM" id="Phobius"/>
    </source>
</evidence>
<keyword evidence="3" id="KW-0349">Heme</keyword>
<keyword evidence="7" id="KW-0503">Monooxygenase</keyword>
<dbReference type="InterPro" id="IPR036396">
    <property type="entry name" value="Cyt_P450_sf"/>
</dbReference>